<sequence>MTKYKNIKSLTNDVVNKDYDNMRICYYPHGTFIDDPITHIEGIDDEDAKKITTKIKYDSRIKGRYVECGMRDTFVRVTDVDNDTGSQKHRSFFRRSSYKLRVADIDGFFVLDIFTACDEEDLPVLADYPHYIQCDVDTYVVSNRGDPLKVCFTTTSDKHTTDNNKQNSKVCLNIARDMTDDQCDANSLEKFIIKFFKDVKSLKNDVGF</sequence>
<accession>A0A5K0U822</accession>
<comment type="caution">
    <text evidence="1">The sequence shown here is derived from an EMBL/GenBank/DDBJ whole genome shotgun (WGS) entry which is preliminary data.</text>
</comment>
<name>A0A5K0U822_9VIRU</name>
<evidence type="ECO:0000313" key="1">
    <source>
        <dbReference type="EMBL" id="VBB17987.1"/>
    </source>
</evidence>
<organism evidence="1 2">
    <name type="scientific">Yasminevirus sp. GU-2018</name>
    <dbReference type="NCBI Taxonomy" id="2420051"/>
    <lineage>
        <taxon>Viruses</taxon>
        <taxon>Varidnaviria</taxon>
        <taxon>Bamfordvirae</taxon>
        <taxon>Nucleocytoviricota</taxon>
        <taxon>Megaviricetes</taxon>
        <taxon>Imitervirales</taxon>
        <taxon>Mimiviridae</taxon>
        <taxon>Klosneuvirinae</taxon>
        <taxon>Yasminevirus</taxon>
        <taxon>Yasminevirus saudimassiliense</taxon>
    </lineage>
</organism>
<evidence type="ECO:0000313" key="2">
    <source>
        <dbReference type="Proteomes" id="UP000594342"/>
    </source>
</evidence>
<proteinExistence type="predicted"/>
<gene>
    <name evidence="1" type="ORF">YASMINEVIRUS_450</name>
</gene>
<keyword evidence="2" id="KW-1185">Reference proteome</keyword>
<dbReference type="EMBL" id="UPSH01000001">
    <property type="protein sequence ID" value="VBB17987.1"/>
    <property type="molecule type" value="Genomic_DNA"/>
</dbReference>
<reference evidence="1 2" key="1">
    <citation type="submission" date="2018-10" db="EMBL/GenBank/DDBJ databases">
        <authorList>
            <consortium name="IHU Genomes"/>
        </authorList>
    </citation>
    <scope>NUCLEOTIDE SEQUENCE [LARGE SCALE GENOMIC DNA]</scope>
    <source>
        <strain evidence="1 2">A1</strain>
    </source>
</reference>
<dbReference type="Proteomes" id="UP000594342">
    <property type="component" value="Unassembled WGS sequence"/>
</dbReference>
<protein>
    <submittedName>
        <fullName evidence="1">Uncharacterized protein</fullName>
    </submittedName>
</protein>